<keyword evidence="6" id="KW-0573">Peptidoglycan synthesis</keyword>
<evidence type="ECO:0000256" key="14">
    <source>
        <dbReference type="ARBA" id="ARBA00044770"/>
    </source>
</evidence>
<keyword evidence="2" id="KW-0328">Glycosyltransferase</keyword>
<dbReference type="GO" id="GO:0015648">
    <property type="term" value="F:lipid-linked peptidoglycan transporter activity"/>
    <property type="evidence" value="ECO:0007669"/>
    <property type="project" value="TreeGrafter"/>
</dbReference>
<evidence type="ECO:0000256" key="10">
    <source>
        <dbReference type="ARBA" id="ARBA00033270"/>
    </source>
</evidence>
<keyword evidence="8 16" id="KW-0472">Membrane</keyword>
<evidence type="ECO:0000256" key="15">
    <source>
        <dbReference type="ARBA" id="ARBA00049902"/>
    </source>
</evidence>
<comment type="catalytic activity">
    <reaction evidence="15">
        <text>[GlcNAc-(1-&gt;4)-Mur2Ac(oyl-L-Ala-gamma-D-Glu-L-Lys-D-Ala-D-Ala)](n)-di-trans,octa-cis-undecaprenyl diphosphate + beta-D-GlcNAc-(1-&gt;4)-Mur2Ac(oyl-L-Ala-gamma-D-Glu-L-Lys-D-Ala-D-Ala)-di-trans,octa-cis-undecaprenyl diphosphate = [GlcNAc-(1-&gt;4)-Mur2Ac(oyl-L-Ala-gamma-D-Glu-L-Lys-D-Ala-D-Ala)](n+1)-di-trans,octa-cis-undecaprenyl diphosphate + di-trans,octa-cis-undecaprenyl diphosphate + H(+)</text>
        <dbReference type="Rhea" id="RHEA:23708"/>
        <dbReference type="Rhea" id="RHEA-COMP:9602"/>
        <dbReference type="Rhea" id="RHEA-COMP:9603"/>
        <dbReference type="ChEBI" id="CHEBI:15378"/>
        <dbReference type="ChEBI" id="CHEBI:58405"/>
        <dbReference type="ChEBI" id="CHEBI:60033"/>
        <dbReference type="ChEBI" id="CHEBI:78435"/>
        <dbReference type="EC" id="2.4.99.28"/>
    </reaction>
</comment>
<keyword evidence="4 16" id="KW-0812">Transmembrane</keyword>
<evidence type="ECO:0000256" key="12">
    <source>
        <dbReference type="ARBA" id="ARBA00041185"/>
    </source>
</evidence>
<keyword evidence="7 16" id="KW-1133">Transmembrane helix</keyword>
<evidence type="ECO:0000256" key="2">
    <source>
        <dbReference type="ARBA" id="ARBA00022676"/>
    </source>
</evidence>
<feature type="transmembrane region" description="Helical" evidence="16">
    <location>
        <begin position="252"/>
        <end position="273"/>
    </location>
</feature>
<evidence type="ECO:0000256" key="8">
    <source>
        <dbReference type="ARBA" id="ARBA00023136"/>
    </source>
</evidence>
<dbReference type="PANTHER" id="PTHR30474">
    <property type="entry name" value="CELL CYCLE PROTEIN"/>
    <property type="match status" value="1"/>
</dbReference>
<proteinExistence type="inferred from homology"/>
<dbReference type="GO" id="GO:0005886">
    <property type="term" value="C:plasma membrane"/>
    <property type="evidence" value="ECO:0007669"/>
    <property type="project" value="TreeGrafter"/>
</dbReference>
<feature type="transmembrane region" description="Helical" evidence="16">
    <location>
        <begin position="12"/>
        <end position="44"/>
    </location>
</feature>
<keyword evidence="5" id="KW-0133">Cell shape</keyword>
<dbReference type="GO" id="GO:0032153">
    <property type="term" value="C:cell division site"/>
    <property type="evidence" value="ECO:0007669"/>
    <property type="project" value="TreeGrafter"/>
</dbReference>
<evidence type="ECO:0000313" key="17">
    <source>
        <dbReference type="EMBL" id="OGM24928.1"/>
    </source>
</evidence>
<keyword evidence="3" id="KW-0808">Transferase</keyword>
<dbReference type="GO" id="GO:0008955">
    <property type="term" value="F:peptidoglycan glycosyltransferase activity"/>
    <property type="evidence" value="ECO:0007669"/>
    <property type="project" value="UniProtKB-EC"/>
</dbReference>
<evidence type="ECO:0000256" key="11">
    <source>
        <dbReference type="ARBA" id="ARBA00038053"/>
    </source>
</evidence>
<dbReference type="GO" id="GO:0008360">
    <property type="term" value="P:regulation of cell shape"/>
    <property type="evidence" value="ECO:0007669"/>
    <property type="project" value="UniProtKB-KW"/>
</dbReference>
<evidence type="ECO:0000256" key="1">
    <source>
        <dbReference type="ARBA" id="ARBA00004141"/>
    </source>
</evidence>
<protein>
    <recommendedName>
        <fullName evidence="12">Probable peptidoglycan glycosyltransferase FtsW</fullName>
        <ecNumber evidence="14">2.4.99.28</ecNumber>
    </recommendedName>
    <alternativeName>
        <fullName evidence="13">Cell division protein FtsW</fullName>
    </alternativeName>
    <alternativeName>
        <fullName evidence="10">Cell wall polymerase</fullName>
    </alternativeName>
    <alternativeName>
        <fullName evidence="9">Peptidoglycan polymerase</fullName>
    </alternativeName>
</protein>
<evidence type="ECO:0000256" key="6">
    <source>
        <dbReference type="ARBA" id="ARBA00022984"/>
    </source>
</evidence>
<comment type="subcellular location">
    <subcellularLocation>
        <location evidence="1">Membrane</location>
        <topology evidence="1">Multi-pass membrane protein</topology>
    </subcellularLocation>
</comment>
<dbReference type="GO" id="GO:0051301">
    <property type="term" value="P:cell division"/>
    <property type="evidence" value="ECO:0007669"/>
    <property type="project" value="InterPro"/>
</dbReference>
<feature type="transmembrane region" description="Helical" evidence="16">
    <location>
        <begin position="285"/>
        <end position="304"/>
    </location>
</feature>
<evidence type="ECO:0000313" key="18">
    <source>
        <dbReference type="Proteomes" id="UP000178851"/>
    </source>
</evidence>
<accession>A0A1F7YE74</accession>
<evidence type="ECO:0000256" key="5">
    <source>
        <dbReference type="ARBA" id="ARBA00022960"/>
    </source>
</evidence>
<name>A0A1F7YE74_9BACT</name>
<sequence>MKDWIITGSITVLFLLSLITLRSIASFLFPVYFLYIFIGIISFFVFSKVDFDIWPYFYKIFYIVSIVFLLVTLLIGQVTRGTIRWLQIGPLSLQSGEFVRPFLLVFFARFLTQKQINLKRLGTFFLLVIFPVFLIVIQPSLGVSLMLTSGLFGVLLASGINKKVLFYFLITIFILMPLAWNILATYQKSRVISFLFPLSDPSGVGYQSIQSTIAVGSGKLTGRGLGEGVQTQLAFLPERHTDFIFASIAEELGLVGAMLVISIWFLILYRIVIFMENSKDTLTRAFLTGVFMMFLAQIFVHIGMNMGMLPITGIPLPLVSAGGSSLVATMITLGLVVAAKRQ</sequence>
<reference evidence="17 18" key="1">
    <citation type="journal article" date="2016" name="Nat. Commun.">
        <title>Thousands of microbial genomes shed light on interconnected biogeochemical processes in an aquifer system.</title>
        <authorList>
            <person name="Anantharaman K."/>
            <person name="Brown C.T."/>
            <person name="Hug L.A."/>
            <person name="Sharon I."/>
            <person name="Castelle C.J."/>
            <person name="Probst A.J."/>
            <person name="Thomas B.C."/>
            <person name="Singh A."/>
            <person name="Wilkins M.J."/>
            <person name="Karaoz U."/>
            <person name="Brodie E.L."/>
            <person name="Williams K.H."/>
            <person name="Hubbard S.S."/>
            <person name="Banfield J.F."/>
        </authorList>
    </citation>
    <scope>NUCLEOTIDE SEQUENCE [LARGE SCALE GENOMIC DNA]</scope>
</reference>
<comment type="similarity">
    <text evidence="11">Belongs to the SEDS family. FtsW subfamily.</text>
</comment>
<feature type="transmembrane region" description="Helical" evidence="16">
    <location>
        <begin position="124"/>
        <end position="157"/>
    </location>
</feature>
<dbReference type="EC" id="2.4.99.28" evidence="14"/>
<evidence type="ECO:0000256" key="16">
    <source>
        <dbReference type="SAM" id="Phobius"/>
    </source>
</evidence>
<evidence type="ECO:0000256" key="3">
    <source>
        <dbReference type="ARBA" id="ARBA00022679"/>
    </source>
</evidence>
<evidence type="ECO:0000256" key="9">
    <source>
        <dbReference type="ARBA" id="ARBA00032370"/>
    </source>
</evidence>
<dbReference type="AlphaFoldDB" id="A0A1F7YE74"/>
<gene>
    <name evidence="17" type="ORF">A2627_03090</name>
</gene>
<dbReference type="GO" id="GO:0009252">
    <property type="term" value="P:peptidoglycan biosynthetic process"/>
    <property type="evidence" value="ECO:0007669"/>
    <property type="project" value="UniProtKB-KW"/>
</dbReference>
<evidence type="ECO:0000256" key="4">
    <source>
        <dbReference type="ARBA" id="ARBA00022692"/>
    </source>
</evidence>
<feature type="transmembrane region" description="Helical" evidence="16">
    <location>
        <begin position="56"/>
        <end position="76"/>
    </location>
</feature>
<feature type="transmembrane region" description="Helical" evidence="16">
    <location>
        <begin position="316"/>
        <end position="339"/>
    </location>
</feature>
<dbReference type="Pfam" id="PF01098">
    <property type="entry name" value="FTSW_RODA_SPOVE"/>
    <property type="match status" value="1"/>
</dbReference>
<dbReference type="PANTHER" id="PTHR30474:SF2">
    <property type="entry name" value="PEPTIDOGLYCAN GLYCOSYLTRANSFERASE FTSW-RELATED"/>
    <property type="match status" value="1"/>
</dbReference>
<dbReference type="InterPro" id="IPR001182">
    <property type="entry name" value="FtsW/RodA"/>
</dbReference>
<evidence type="ECO:0000256" key="13">
    <source>
        <dbReference type="ARBA" id="ARBA00041418"/>
    </source>
</evidence>
<evidence type="ECO:0000256" key="7">
    <source>
        <dbReference type="ARBA" id="ARBA00022989"/>
    </source>
</evidence>
<dbReference type="Proteomes" id="UP000178851">
    <property type="component" value="Unassembled WGS sequence"/>
</dbReference>
<feature type="transmembrane region" description="Helical" evidence="16">
    <location>
        <begin position="164"/>
        <end position="183"/>
    </location>
</feature>
<organism evidence="17 18">
    <name type="scientific">Candidatus Woesebacteria bacterium RIFCSPHIGHO2_01_FULL_39_28</name>
    <dbReference type="NCBI Taxonomy" id="1802496"/>
    <lineage>
        <taxon>Bacteria</taxon>
        <taxon>Candidatus Woeseibacteriota</taxon>
    </lineage>
</organism>
<comment type="caution">
    <text evidence="17">The sequence shown here is derived from an EMBL/GenBank/DDBJ whole genome shotgun (WGS) entry which is preliminary data.</text>
</comment>
<dbReference type="EMBL" id="MGGI01000025">
    <property type="protein sequence ID" value="OGM24928.1"/>
    <property type="molecule type" value="Genomic_DNA"/>
</dbReference>